<feature type="domain" description="Phosphoribosylformylglycinamidine synthase linker" evidence="11">
    <location>
        <begin position="211"/>
        <end position="253"/>
    </location>
</feature>
<feature type="domain" description="PurM-like C-terminal" evidence="10">
    <location>
        <begin position="824"/>
        <end position="960"/>
    </location>
</feature>
<reference evidence="14 17" key="3">
    <citation type="submission" date="2020-08" db="EMBL/GenBank/DDBJ databases">
        <title>Genomic Encyclopedia of Type Strains, Phase IV (KMG-V): Genome sequencing to study the core and pangenomes of soil and plant-associated prokaryotes.</title>
        <authorList>
            <person name="Whitman W."/>
        </authorList>
    </citation>
    <scope>NUCLEOTIDE SEQUENCE [LARGE SCALE GENOMIC DNA]</scope>
    <source>
        <strain evidence="13 16">C13</strain>
        <strain evidence="14 17">D1</strain>
    </source>
</reference>
<dbReference type="AlphaFoldDB" id="A0A2L1CAD6"/>
<dbReference type="InterPro" id="IPR010918">
    <property type="entry name" value="PurM-like_C_dom"/>
</dbReference>
<feature type="binding site" evidence="8">
    <location>
        <begin position="550"/>
        <end position="552"/>
    </location>
    <ligand>
        <name>substrate</name>
    </ligand>
</feature>
<dbReference type="PANTHER" id="PTHR43555">
    <property type="entry name" value="PHOSPHORIBOSYLFORMYLGLYCINAMIDINE SYNTHASE SUBUNIT PURL"/>
    <property type="match status" value="1"/>
</dbReference>
<dbReference type="Proteomes" id="UP000239462">
    <property type="component" value="Chromosome"/>
</dbReference>
<reference evidence="15" key="1">
    <citation type="journal article" date="2018" name="Genome Announc.">
        <title>Complete Genome Sequence of the Methanococcus maripaludis Type Strain JJ (DSM 2067), a Model for Selenoprotein Synthesis in Archaea.</title>
        <authorList>
            <person name="Poehlein A."/>
            <person name="Heym D."/>
            <person name="Quitzke V."/>
            <person name="Fersch J."/>
            <person name="Daniel R."/>
            <person name="Rother M."/>
        </authorList>
    </citation>
    <scope>NUCLEOTIDE SEQUENCE [LARGE SCALE GENOMIC DNA]</scope>
    <source>
        <strain evidence="15">DSM 2067</strain>
    </source>
</reference>
<evidence type="ECO:0000313" key="13">
    <source>
        <dbReference type="EMBL" id="MBA2864877.1"/>
    </source>
</evidence>
<proteinExistence type="inferred from homology"/>
<dbReference type="InterPro" id="IPR036676">
    <property type="entry name" value="PurM-like_C_sf"/>
</dbReference>
<protein>
    <recommendedName>
        <fullName evidence="8">Phosphoribosylformylglycinamidine synthase subunit PurL</fullName>
        <shortName evidence="8">FGAM synthase</shortName>
        <ecNumber evidence="8">6.3.5.3</ecNumber>
    </recommendedName>
    <alternativeName>
        <fullName evidence="8">Formylglycinamide ribonucleotide amidotransferase subunit II</fullName>
        <shortName evidence="8">FGAR amidotransferase II</shortName>
        <shortName evidence="8">FGAR-AT II</shortName>
    </alternativeName>
    <alternativeName>
        <fullName evidence="8">Glutamine amidotransferase PurL</fullName>
    </alternativeName>
    <alternativeName>
        <fullName evidence="8">Phosphoribosylformylglycinamidine synthase subunit II</fullName>
    </alternativeName>
</protein>
<feature type="binding site" evidence="8">
    <location>
        <position position="337"/>
    </location>
    <ligand>
        <name>Mg(2+)</name>
        <dbReference type="ChEBI" id="CHEBI:18420"/>
        <label>2</label>
    </ligand>
</feature>
<dbReference type="InterPro" id="IPR036921">
    <property type="entry name" value="PurM-like_N_sf"/>
</dbReference>
<dbReference type="GO" id="GO:0006189">
    <property type="term" value="P:'de novo' IMP biosynthetic process"/>
    <property type="evidence" value="ECO:0007669"/>
    <property type="project" value="UniProtKB-UniRule"/>
</dbReference>
<feature type="domain" description="PurM-like N-terminal" evidence="9">
    <location>
        <begin position="681"/>
        <end position="779"/>
    </location>
</feature>
<feature type="binding site" evidence="8">
    <location>
        <position position="313"/>
    </location>
    <ligand>
        <name>Mg(2+)</name>
        <dbReference type="ChEBI" id="CHEBI:18420"/>
        <label>1</label>
    </ligand>
</feature>
<dbReference type="EMBL" id="CP026606">
    <property type="protein sequence ID" value="AVB76314.1"/>
    <property type="molecule type" value="Genomic_DNA"/>
</dbReference>
<feature type="binding site" evidence="8">
    <location>
        <position position="478"/>
    </location>
    <ligand>
        <name>substrate</name>
    </ligand>
</feature>
<sequence>MQTINAENNEKIYRIEIDTKEKSSEAKVIEKKLSELGYSVSADVSKVYTINYDFSIADVEKIADSLHNPVTETPRINVPSNNKFDWALELGFLPGVTDNVANTTTEIINDLLKIDIGLSKVFSSKVVYLSGNLAKHDVEKIAEELINILIERYHIKTYDNYVKDCGMDYIIPKVNLTSEPKVIEISLNVSDDELIEIGKKGILDPETGERRGPLALDLDYITAIKEYYQKEGRNPTDIELEALAQTWSEHCKHTIFASQIDDIEEGIFKKYIRNATNEIREELGEKDFCISVFSDNSGGIIFDDEWMVTDKAETHNSPSALDPFGGAITGIVGVNRDTVGFGLGALPVANKYGFCVGRPEDTEIIYRGQNKSNPSLLPRRILDGIVHGVNVGGNQSGIPTPNGFVYFDDTYKGKPLVFVGTIGLIPRKLPDGRLSHEKSAENGDNIVIIGGRVGKDGIHGATFSSEAMDEGSPATAVQIGDPITQKKLSDAVIKEARDKGIYNSITDNGAGGISCSVAEMAEECGGFVVELEEVPLKYPGLEPWEIWISESQERVTLSVPDDKLEEFMDLMKIRGVEAVVIGKFNNTDRAVVNYNGKTIMDLEMDFLHNGLPKRKLITKPYSYRTEEPEITVENQLETFEKILGNHNNCSFEYISKQYDHEVQNNSVIKPLQGKGRVNGTASVIRPLLSSHKGLVMSQSLLPRLSEISCYDMAACAMDTAIRNCVAVGGNINHIAIMDNFCWCSSDEPERLYQLKDAAKSCYDYAKIYLTPLISGKDSMFNDFKGFDENNNPIKISVHPTLMMSALGVIDNVDNTNSMDLKLKDDLIYVIGETKDECGGSEFYHAFGEVGGKSPKVDAKSARRLYEKMYELSQNGIFSSCASVAAGGLVITLAKMAISGCLGLEADLSKAPNENLEFEKIMYSETQSRFIVTIAPENEKEFENLMKEFKVGKIGKVTEKEFVIKNNENIVITSSLENMDEVYRSRFEDF</sequence>
<dbReference type="SUPFAM" id="SSF56042">
    <property type="entry name" value="PurM C-terminal domain-like"/>
    <property type="match status" value="2"/>
</dbReference>
<dbReference type="Pfam" id="PF18072">
    <property type="entry name" value="FGAR-AT_linker"/>
    <property type="match status" value="1"/>
</dbReference>
<evidence type="ECO:0000259" key="11">
    <source>
        <dbReference type="Pfam" id="PF18072"/>
    </source>
</evidence>
<dbReference type="EMBL" id="JACHED010000004">
    <property type="protein sequence ID" value="MBB6497584.1"/>
    <property type="molecule type" value="Genomic_DNA"/>
</dbReference>
<evidence type="ECO:0000313" key="12">
    <source>
        <dbReference type="EMBL" id="AVB76314.1"/>
    </source>
</evidence>
<dbReference type="Proteomes" id="UP000590564">
    <property type="component" value="Unassembled WGS sequence"/>
</dbReference>
<evidence type="ECO:0000256" key="6">
    <source>
        <dbReference type="ARBA" id="ARBA00022840"/>
    </source>
</evidence>
<keyword evidence="7 8" id="KW-0460">Magnesium</keyword>
<dbReference type="GO" id="GO:0004642">
    <property type="term" value="F:phosphoribosylformylglycinamidine synthase activity"/>
    <property type="evidence" value="ECO:0007669"/>
    <property type="project" value="UniProtKB-UniRule"/>
</dbReference>
<feature type="active site" evidence="8">
    <location>
        <position position="250"/>
    </location>
</feature>
<dbReference type="GO" id="GO:0000287">
    <property type="term" value="F:magnesium ion binding"/>
    <property type="evidence" value="ECO:0007669"/>
    <property type="project" value="UniProtKB-UniRule"/>
</dbReference>
<keyword evidence="2 8" id="KW-0436">Ligase</keyword>
<accession>A0A2L1CAD6</accession>
<dbReference type="RefSeq" id="WP_104837862.1">
    <property type="nucleotide sequence ID" value="NZ_CP026606.1"/>
</dbReference>
<evidence type="ECO:0000256" key="8">
    <source>
        <dbReference type="HAMAP-Rule" id="MF_00420"/>
    </source>
</evidence>
<keyword evidence="1 8" id="KW-0963">Cytoplasm</keyword>
<feature type="domain" description="PurM-like C-terminal" evidence="10">
    <location>
        <begin position="442"/>
        <end position="593"/>
    </location>
</feature>
<keyword evidence="5 8" id="KW-0658">Purine biosynthesis</keyword>
<dbReference type="Gene3D" id="1.10.8.750">
    <property type="entry name" value="Phosphoribosylformylglycinamidine synthase, linker domain"/>
    <property type="match status" value="1"/>
</dbReference>
<dbReference type="GeneID" id="36101993"/>
<evidence type="ECO:0000256" key="4">
    <source>
        <dbReference type="ARBA" id="ARBA00022741"/>
    </source>
</evidence>
<dbReference type="CDD" id="cd02204">
    <property type="entry name" value="PurL_repeat2"/>
    <property type="match status" value="1"/>
</dbReference>
<dbReference type="InterPro" id="IPR016188">
    <property type="entry name" value="PurM-like_N"/>
</dbReference>
<evidence type="ECO:0000256" key="7">
    <source>
        <dbReference type="ARBA" id="ARBA00022842"/>
    </source>
</evidence>
<feature type="binding site" evidence="8">
    <location>
        <position position="336"/>
    </location>
    <ligand>
        <name>substrate</name>
    </ligand>
</feature>
<dbReference type="Gene3D" id="3.90.650.10">
    <property type="entry name" value="PurM-like C-terminal domain"/>
    <property type="match status" value="2"/>
</dbReference>
<reference evidence="12" key="2">
    <citation type="submission" date="2018-02" db="EMBL/GenBank/DDBJ databases">
        <title>Complete genome sequence of the Methanococcus maripaludis type strain JJ (DSM 2067), a model for selenoprotein synthesis in Archaea.</title>
        <authorList>
            <person name="Poehlein A."/>
            <person name="Heym D."/>
            <person name="Quitzke V."/>
            <person name="Fersch J."/>
            <person name="Daniel R."/>
            <person name="Rother M."/>
        </authorList>
    </citation>
    <scope>NUCLEOTIDE SEQUENCE [LARGE SCALE GENOMIC DNA]</scope>
    <source>
        <strain evidence="12">DSM 2067</strain>
    </source>
</reference>
<dbReference type="InterPro" id="IPR041609">
    <property type="entry name" value="PurL_linker"/>
</dbReference>
<dbReference type="CDD" id="cd02203">
    <property type="entry name" value="PurL_repeat1"/>
    <property type="match status" value="1"/>
</dbReference>
<organism evidence="12 15">
    <name type="scientific">Methanococcus maripaludis</name>
    <name type="common">Methanococcus deltae</name>
    <dbReference type="NCBI Taxonomy" id="39152"/>
    <lineage>
        <taxon>Archaea</taxon>
        <taxon>Methanobacteriati</taxon>
        <taxon>Methanobacteriota</taxon>
        <taxon>Methanomada group</taxon>
        <taxon>Methanococci</taxon>
        <taxon>Methanococcales</taxon>
        <taxon>Methanococcaceae</taxon>
        <taxon>Methanococcus</taxon>
    </lineage>
</organism>
<dbReference type="KEGG" id="mmad:MMJJ_09050"/>
<gene>
    <name evidence="12" type="primary">purL_2</name>
    <name evidence="8" type="synonym">purL</name>
    <name evidence="13" type="ORF">HNP94_001905</name>
    <name evidence="14" type="ORF">HNP96_001632</name>
    <name evidence="12" type="ORF">MMJJ_09050</name>
</gene>
<evidence type="ECO:0000313" key="15">
    <source>
        <dbReference type="Proteomes" id="UP000239462"/>
    </source>
</evidence>
<comment type="catalytic activity">
    <reaction evidence="8">
        <text>N(2)-formyl-N(1)-(5-phospho-beta-D-ribosyl)glycinamide + L-glutamine + ATP + H2O = 2-formamido-N(1)-(5-O-phospho-beta-D-ribosyl)acetamidine + L-glutamate + ADP + phosphate + H(+)</text>
        <dbReference type="Rhea" id="RHEA:17129"/>
        <dbReference type="ChEBI" id="CHEBI:15377"/>
        <dbReference type="ChEBI" id="CHEBI:15378"/>
        <dbReference type="ChEBI" id="CHEBI:29985"/>
        <dbReference type="ChEBI" id="CHEBI:30616"/>
        <dbReference type="ChEBI" id="CHEBI:43474"/>
        <dbReference type="ChEBI" id="CHEBI:58359"/>
        <dbReference type="ChEBI" id="CHEBI:147286"/>
        <dbReference type="ChEBI" id="CHEBI:147287"/>
        <dbReference type="ChEBI" id="CHEBI:456216"/>
        <dbReference type="EC" id="6.3.5.3"/>
    </reaction>
</comment>
<dbReference type="Pfam" id="PF02769">
    <property type="entry name" value="AIRS_C"/>
    <property type="match status" value="2"/>
</dbReference>
<feature type="binding site" evidence="8">
    <location>
        <position position="738"/>
    </location>
    <ligand>
        <name>ATP</name>
        <dbReference type="ChEBI" id="CHEBI:30616"/>
    </ligand>
</feature>
<evidence type="ECO:0000313" key="16">
    <source>
        <dbReference type="Proteomes" id="UP000567099"/>
    </source>
</evidence>
<feature type="active site" description="Proton acceptor" evidence="8">
    <location>
        <position position="315"/>
    </location>
</feature>
<evidence type="ECO:0000313" key="17">
    <source>
        <dbReference type="Proteomes" id="UP000590564"/>
    </source>
</evidence>
<dbReference type="UniPathway" id="UPA00074">
    <property type="reaction ID" value="UER00128"/>
</dbReference>
<dbReference type="EC" id="6.3.5.3" evidence="8"/>
<evidence type="ECO:0000256" key="1">
    <source>
        <dbReference type="ARBA" id="ARBA00022490"/>
    </source>
</evidence>
<keyword evidence="3 8" id="KW-0479">Metal-binding</keyword>
<dbReference type="GO" id="GO:0005737">
    <property type="term" value="C:cytoplasm"/>
    <property type="evidence" value="ECO:0007669"/>
    <property type="project" value="UniProtKB-SubCell"/>
</dbReference>
<dbReference type="InterPro" id="IPR010074">
    <property type="entry name" value="PRibForGlyAmidine_synth_PurL"/>
</dbReference>
<feature type="binding site" evidence="8">
    <location>
        <position position="778"/>
    </location>
    <ligand>
        <name>substrate</name>
    </ligand>
</feature>
<evidence type="ECO:0000256" key="2">
    <source>
        <dbReference type="ARBA" id="ARBA00022598"/>
    </source>
</evidence>
<dbReference type="GO" id="GO:0005524">
    <property type="term" value="F:ATP binding"/>
    <property type="evidence" value="ECO:0007669"/>
    <property type="project" value="UniProtKB-UniRule"/>
</dbReference>
<comment type="similarity">
    <text evidence="8">Belongs to the FGAMS family.</text>
</comment>
<evidence type="ECO:0000313" key="14">
    <source>
        <dbReference type="EMBL" id="MBB6497584.1"/>
    </source>
</evidence>
<comment type="subcellular location">
    <subcellularLocation>
        <location evidence="8">Cytoplasm</location>
    </subcellularLocation>
</comment>
<keyword evidence="4 8" id="KW-0547">Nucleotide-binding</keyword>
<keyword evidence="6 8" id="KW-0067">ATP-binding</keyword>
<dbReference type="Pfam" id="PF00586">
    <property type="entry name" value="AIRS"/>
    <property type="match status" value="2"/>
</dbReference>
<evidence type="ECO:0000256" key="5">
    <source>
        <dbReference type="ARBA" id="ARBA00022755"/>
    </source>
</evidence>
<comment type="caution">
    <text evidence="8">Lacks conserved residue(s) required for the propagation of feature annotation.</text>
</comment>
<dbReference type="HAMAP" id="MF_00420">
    <property type="entry name" value="PurL_2"/>
    <property type="match status" value="1"/>
</dbReference>
<feature type="binding site" evidence="8">
    <location>
        <position position="775"/>
    </location>
    <ligand>
        <name>ATP</name>
        <dbReference type="ChEBI" id="CHEBI:30616"/>
    </ligand>
</feature>
<dbReference type="PANTHER" id="PTHR43555:SF1">
    <property type="entry name" value="PHOSPHORIBOSYLFORMYLGLYCINAMIDINE SYNTHASE SUBUNIT PURL"/>
    <property type="match status" value="1"/>
</dbReference>
<comment type="function">
    <text evidence="8">Part of the phosphoribosylformylglycinamidine synthase complex involved in the purines biosynthetic pathway. Catalyzes the ATP-dependent conversion of formylglycinamide ribonucleotide (FGAR) and glutamine to yield formylglycinamidine ribonucleotide (FGAM) and glutamate. The FGAM synthase complex is composed of three subunits. PurQ produces an ammonia molecule by converting glutamine to glutamate. PurL transfers the ammonia molecule to FGAR to form FGAM in an ATP-dependent manner. PurS interacts with PurQ and PurL and is thought to assist in the transfer of the ammonia molecule from PurQ to PurL.</text>
</comment>
<evidence type="ECO:0000259" key="10">
    <source>
        <dbReference type="Pfam" id="PF02769"/>
    </source>
</evidence>
<comment type="subunit">
    <text evidence="8">Monomer. Part of the FGAM synthase complex composed of 1 PurL, 1 PurQ and 2 PurS subunits.</text>
</comment>
<dbReference type="Gene3D" id="3.30.1330.10">
    <property type="entry name" value="PurM-like, N-terminal domain"/>
    <property type="match status" value="2"/>
</dbReference>
<feature type="binding site" evidence="8">
    <location>
        <position position="507"/>
    </location>
    <ligand>
        <name>Mg(2+)</name>
        <dbReference type="ChEBI" id="CHEBI:18420"/>
        <label>2</label>
    </ligand>
</feature>
<feature type="binding site" evidence="8">
    <location>
        <position position="311"/>
    </location>
    <ligand>
        <name>ATP</name>
        <dbReference type="ChEBI" id="CHEBI:30616"/>
    </ligand>
</feature>
<dbReference type="EMBL" id="JACDUO010000003">
    <property type="protein sequence ID" value="MBA2864877.1"/>
    <property type="molecule type" value="Genomic_DNA"/>
</dbReference>
<evidence type="ECO:0000259" key="9">
    <source>
        <dbReference type="Pfam" id="PF00586"/>
    </source>
</evidence>
<evidence type="ECO:0000256" key="3">
    <source>
        <dbReference type="ARBA" id="ARBA00022723"/>
    </source>
</evidence>
<name>A0A2L1CAD6_METMI</name>
<dbReference type="SUPFAM" id="SSF55326">
    <property type="entry name" value="PurM N-terminal domain-like"/>
    <property type="match status" value="2"/>
</dbReference>
<dbReference type="Proteomes" id="UP000567099">
    <property type="component" value="Unassembled WGS sequence"/>
</dbReference>
<comment type="pathway">
    <text evidence="8">Purine metabolism; IMP biosynthesis via de novo pathway; 5-amino-1-(5-phospho-D-ribosyl)imidazole from N(2)-formyl-N(1)-(5-phospho-D-ribosyl)glycinamide: step 1/2.</text>
</comment>
<feature type="domain" description="PurM-like N-terminal" evidence="9">
    <location>
        <begin position="301"/>
        <end position="425"/>
    </location>
</feature>